<comment type="caution">
    <text evidence="3">The sequence shown here is derived from an EMBL/GenBank/DDBJ whole genome shotgun (WGS) entry which is preliminary data.</text>
</comment>
<gene>
    <name evidence="3" type="ORF">EVAR_61258_1</name>
</gene>
<evidence type="ECO:0000313" key="3">
    <source>
        <dbReference type="EMBL" id="GBP82821.1"/>
    </source>
</evidence>
<feature type="region of interest" description="Disordered" evidence="1">
    <location>
        <begin position="26"/>
        <end position="45"/>
    </location>
</feature>
<feature type="chain" id="PRO_5020038752" evidence="2">
    <location>
        <begin position="23"/>
        <end position="119"/>
    </location>
</feature>
<evidence type="ECO:0000256" key="2">
    <source>
        <dbReference type="SAM" id="SignalP"/>
    </source>
</evidence>
<keyword evidence="4" id="KW-1185">Reference proteome</keyword>
<evidence type="ECO:0000313" key="4">
    <source>
        <dbReference type="Proteomes" id="UP000299102"/>
    </source>
</evidence>
<keyword evidence="2" id="KW-0732">Signal</keyword>
<feature type="signal peptide" evidence="2">
    <location>
        <begin position="1"/>
        <end position="22"/>
    </location>
</feature>
<protein>
    <submittedName>
        <fullName evidence="3">Uncharacterized protein</fullName>
    </submittedName>
</protein>
<evidence type="ECO:0000256" key="1">
    <source>
        <dbReference type="SAM" id="MobiDB-lite"/>
    </source>
</evidence>
<dbReference type="Proteomes" id="UP000299102">
    <property type="component" value="Unassembled WGS sequence"/>
</dbReference>
<reference evidence="3 4" key="1">
    <citation type="journal article" date="2019" name="Commun. Biol.">
        <title>The bagworm genome reveals a unique fibroin gene that provides high tensile strength.</title>
        <authorList>
            <person name="Kono N."/>
            <person name="Nakamura H."/>
            <person name="Ohtoshi R."/>
            <person name="Tomita M."/>
            <person name="Numata K."/>
            <person name="Arakawa K."/>
        </authorList>
    </citation>
    <scope>NUCLEOTIDE SEQUENCE [LARGE SCALE GENOMIC DNA]</scope>
</reference>
<dbReference type="EMBL" id="BGZK01001588">
    <property type="protein sequence ID" value="GBP82821.1"/>
    <property type="molecule type" value="Genomic_DNA"/>
</dbReference>
<organism evidence="3 4">
    <name type="scientific">Eumeta variegata</name>
    <name type="common">Bagworm moth</name>
    <name type="synonym">Eumeta japonica</name>
    <dbReference type="NCBI Taxonomy" id="151549"/>
    <lineage>
        <taxon>Eukaryota</taxon>
        <taxon>Metazoa</taxon>
        <taxon>Ecdysozoa</taxon>
        <taxon>Arthropoda</taxon>
        <taxon>Hexapoda</taxon>
        <taxon>Insecta</taxon>
        <taxon>Pterygota</taxon>
        <taxon>Neoptera</taxon>
        <taxon>Endopterygota</taxon>
        <taxon>Lepidoptera</taxon>
        <taxon>Glossata</taxon>
        <taxon>Ditrysia</taxon>
        <taxon>Tineoidea</taxon>
        <taxon>Psychidae</taxon>
        <taxon>Oiketicinae</taxon>
        <taxon>Eumeta</taxon>
    </lineage>
</organism>
<sequence length="119" mass="13329">MCLKIILFFLVVSILHTDCGTAKNLIDDASPSNLSTGNRSKKDNSNDHFEDIIVLDQTGRLKSMKYKSAKRKPVSFKNGDVTKYDKKVTNLVVTDSSGDQLKLALIKSKFFDEIGRKCK</sequence>
<dbReference type="AlphaFoldDB" id="A0A4C1Z257"/>
<name>A0A4C1Z257_EUMVA</name>
<accession>A0A4C1Z257</accession>
<proteinExistence type="predicted"/>